<keyword evidence="1" id="KW-0723">Serine/threonine-protein kinase</keyword>
<dbReference type="InterPro" id="IPR036890">
    <property type="entry name" value="HATPase_C_sf"/>
</dbReference>
<keyword evidence="3" id="KW-0808">Transferase</keyword>
<protein>
    <submittedName>
        <fullName evidence="3">Serine/threonine-protein kinase BtrW</fullName>
        <ecNumber evidence="3">2.7.11.1</ecNumber>
    </submittedName>
</protein>
<evidence type="ECO:0000313" key="3">
    <source>
        <dbReference type="EMBL" id="SPF79884.1"/>
    </source>
</evidence>
<dbReference type="PANTHER" id="PTHR35526">
    <property type="entry name" value="ANTI-SIGMA-F FACTOR RSBW-RELATED"/>
    <property type="match status" value="1"/>
</dbReference>
<evidence type="ECO:0000256" key="1">
    <source>
        <dbReference type="ARBA" id="ARBA00022527"/>
    </source>
</evidence>
<dbReference type="Proteomes" id="UP000244904">
    <property type="component" value="Unassembled WGS sequence"/>
</dbReference>
<dbReference type="PANTHER" id="PTHR35526:SF3">
    <property type="entry name" value="ANTI-SIGMA-F FACTOR RSBW"/>
    <property type="match status" value="1"/>
</dbReference>
<dbReference type="EMBL" id="OMOJ01000002">
    <property type="protein sequence ID" value="SPF79884.1"/>
    <property type="molecule type" value="Genomic_DNA"/>
</dbReference>
<proteinExistence type="predicted"/>
<gene>
    <name evidence="3" type="primary">btrW</name>
    <name evidence="3" type="ORF">PRI8871_01685</name>
</gene>
<reference evidence="4" key="1">
    <citation type="submission" date="2018-03" db="EMBL/GenBank/DDBJ databases">
        <authorList>
            <person name="Rodrigo-Torres L."/>
            <person name="Arahal R. D."/>
            <person name="Lucena T."/>
        </authorList>
    </citation>
    <scope>NUCLEOTIDE SEQUENCE [LARGE SCALE GENOMIC DNA]</scope>
    <source>
        <strain evidence="4">CECT 8871</strain>
    </source>
</reference>
<accession>A0A2R8AVE9</accession>
<dbReference type="GO" id="GO:0004674">
    <property type="term" value="F:protein serine/threonine kinase activity"/>
    <property type="evidence" value="ECO:0007669"/>
    <property type="project" value="UniProtKB-KW"/>
</dbReference>
<sequence length="152" mass="17086">MPRHIHTRHRYEIPLLNMTFLSHPAKVTKVMAHISAIAKRHRFGGDLTSNLQIASAEAINNISEHGYRGSELGRIGLSVARTPRHINVYLQDFGRPMPAGLLQNVMLPGFGENGGDLPEGGFGLYLIQTVTSAFQYRRRAASNEWTLSFRRY</sequence>
<dbReference type="Pfam" id="PF13581">
    <property type="entry name" value="HATPase_c_2"/>
    <property type="match status" value="1"/>
</dbReference>
<keyword evidence="3" id="KW-0418">Kinase</keyword>
<dbReference type="InterPro" id="IPR003594">
    <property type="entry name" value="HATPase_dom"/>
</dbReference>
<dbReference type="OrthoDB" id="9792240at2"/>
<dbReference type="EC" id="2.7.11.1" evidence="3"/>
<dbReference type="SUPFAM" id="SSF55874">
    <property type="entry name" value="ATPase domain of HSP90 chaperone/DNA topoisomerase II/histidine kinase"/>
    <property type="match status" value="1"/>
</dbReference>
<evidence type="ECO:0000313" key="4">
    <source>
        <dbReference type="Proteomes" id="UP000244904"/>
    </source>
</evidence>
<dbReference type="InterPro" id="IPR050267">
    <property type="entry name" value="Anti-sigma-factor_SerPK"/>
</dbReference>
<name>A0A2R8AVE9_9RHOB</name>
<organism evidence="3 4">
    <name type="scientific">Pseudoprimorskyibacter insulae</name>
    <dbReference type="NCBI Taxonomy" id="1695997"/>
    <lineage>
        <taxon>Bacteria</taxon>
        <taxon>Pseudomonadati</taxon>
        <taxon>Pseudomonadota</taxon>
        <taxon>Alphaproteobacteria</taxon>
        <taxon>Rhodobacterales</taxon>
        <taxon>Paracoccaceae</taxon>
        <taxon>Pseudoprimorskyibacter</taxon>
    </lineage>
</organism>
<evidence type="ECO:0000259" key="2">
    <source>
        <dbReference type="Pfam" id="PF13581"/>
    </source>
</evidence>
<dbReference type="AlphaFoldDB" id="A0A2R8AVE9"/>
<keyword evidence="4" id="KW-1185">Reference proteome</keyword>
<feature type="domain" description="Histidine kinase/HSP90-like ATPase" evidence="2">
    <location>
        <begin position="22"/>
        <end position="147"/>
    </location>
</feature>
<dbReference type="CDD" id="cd16936">
    <property type="entry name" value="HATPase_RsbW-like"/>
    <property type="match status" value="1"/>
</dbReference>
<dbReference type="Gene3D" id="3.30.565.10">
    <property type="entry name" value="Histidine kinase-like ATPase, C-terminal domain"/>
    <property type="match status" value="1"/>
</dbReference>